<dbReference type="InterPro" id="IPR001099">
    <property type="entry name" value="Chalcone/stilbene_synt_N"/>
</dbReference>
<evidence type="ECO:0000259" key="3">
    <source>
        <dbReference type="Pfam" id="PF00195"/>
    </source>
</evidence>
<dbReference type="Pfam" id="PF00195">
    <property type="entry name" value="Chal_sti_synt_N"/>
    <property type="match status" value="1"/>
</dbReference>
<dbReference type="NCBIfam" id="NF042429">
    <property type="entry name" value="DHPHCoAsyn_DpgA"/>
    <property type="match status" value="1"/>
</dbReference>
<dbReference type="PIRSF" id="PIRSF000451">
    <property type="entry name" value="PKS_III"/>
    <property type="match status" value="1"/>
</dbReference>
<dbReference type="RefSeq" id="WP_397717183.1">
    <property type="nucleotide sequence ID" value="NZ_JBIRGN010000008.1"/>
</dbReference>
<keyword evidence="6" id="KW-1185">Reference proteome</keyword>
<proteinExistence type="inferred from homology"/>
<dbReference type="InterPro" id="IPR053446">
    <property type="entry name" value="DPA-CoA_Synthase"/>
</dbReference>
<keyword evidence="2 5" id="KW-0808">Transferase</keyword>
<comment type="similarity">
    <text evidence="1">Belongs to the thiolase-like superfamily. Chalcone/stilbene synthases family.</text>
</comment>
<organism evidence="5 6">
    <name type="scientific">Streptomyces longisporoflavus</name>
    <dbReference type="NCBI Taxonomy" id="28044"/>
    <lineage>
        <taxon>Bacteria</taxon>
        <taxon>Bacillati</taxon>
        <taxon>Actinomycetota</taxon>
        <taxon>Actinomycetes</taxon>
        <taxon>Kitasatosporales</taxon>
        <taxon>Streptomycetaceae</taxon>
        <taxon>Streptomyces</taxon>
    </lineage>
</organism>
<dbReference type="SUPFAM" id="SSF53901">
    <property type="entry name" value="Thiolase-like"/>
    <property type="match status" value="1"/>
</dbReference>
<reference evidence="5 6" key="1">
    <citation type="submission" date="2024-10" db="EMBL/GenBank/DDBJ databases">
        <title>The Natural Products Discovery Center: Release of the First 8490 Sequenced Strains for Exploring Actinobacteria Biosynthetic Diversity.</title>
        <authorList>
            <person name="Kalkreuter E."/>
            <person name="Kautsar S.A."/>
            <person name="Yang D."/>
            <person name="Bader C.D."/>
            <person name="Teijaro C.N."/>
            <person name="Fluegel L."/>
            <person name="Davis C.M."/>
            <person name="Simpson J.R."/>
            <person name="Lauterbach L."/>
            <person name="Steele A.D."/>
            <person name="Gui C."/>
            <person name="Meng S."/>
            <person name="Li G."/>
            <person name="Viehrig K."/>
            <person name="Ye F."/>
            <person name="Su P."/>
            <person name="Kiefer A.F."/>
            <person name="Nichols A."/>
            <person name="Cepeda A.J."/>
            <person name="Yan W."/>
            <person name="Fan B."/>
            <person name="Jiang Y."/>
            <person name="Adhikari A."/>
            <person name="Zheng C.-J."/>
            <person name="Schuster L."/>
            <person name="Cowan T.M."/>
            <person name="Smanski M.J."/>
            <person name="Chevrette M.G."/>
            <person name="De Carvalho L.P.S."/>
            <person name="Shen B."/>
        </authorList>
    </citation>
    <scope>NUCLEOTIDE SEQUENCE [LARGE SCALE GENOMIC DNA]</scope>
    <source>
        <strain evidence="5 6">NPDC017990</strain>
    </source>
</reference>
<evidence type="ECO:0000259" key="4">
    <source>
        <dbReference type="Pfam" id="PF02797"/>
    </source>
</evidence>
<name>A0ABW7R031_9ACTN</name>
<evidence type="ECO:0000256" key="1">
    <source>
        <dbReference type="ARBA" id="ARBA00005531"/>
    </source>
</evidence>
<dbReference type="Gene3D" id="3.40.47.10">
    <property type="match status" value="2"/>
</dbReference>
<evidence type="ECO:0000313" key="5">
    <source>
        <dbReference type="EMBL" id="MFH8550626.1"/>
    </source>
</evidence>
<dbReference type="InterPro" id="IPR016039">
    <property type="entry name" value="Thiolase-like"/>
</dbReference>
<dbReference type="GO" id="GO:0016746">
    <property type="term" value="F:acyltransferase activity"/>
    <property type="evidence" value="ECO:0007669"/>
    <property type="project" value="UniProtKB-KW"/>
</dbReference>
<dbReference type="PANTHER" id="PTHR11877:SF46">
    <property type="entry name" value="TYPE III POLYKETIDE SYNTHASE A"/>
    <property type="match status" value="1"/>
</dbReference>
<dbReference type="EMBL" id="JBIRGQ010000008">
    <property type="protein sequence ID" value="MFH8550626.1"/>
    <property type="molecule type" value="Genomic_DNA"/>
</dbReference>
<comment type="caution">
    <text evidence="5">The sequence shown here is derived from an EMBL/GenBank/DDBJ whole genome shotgun (WGS) entry which is preliminary data.</text>
</comment>
<dbReference type="EC" id="2.3.1.246" evidence="5"/>
<evidence type="ECO:0000313" key="6">
    <source>
        <dbReference type="Proteomes" id="UP001610818"/>
    </source>
</evidence>
<dbReference type="Proteomes" id="UP001610818">
    <property type="component" value="Unassembled WGS sequence"/>
</dbReference>
<accession>A0ABW7R031</accession>
<protein>
    <submittedName>
        <fullName evidence="5">3,5-dihydroxyphenylacetyl-CoA synthase DpgA</fullName>
        <ecNumber evidence="5">2.3.1.246</ecNumber>
    </submittedName>
</protein>
<feature type="domain" description="Chalcone/stilbene synthase C-terminal" evidence="4">
    <location>
        <begin position="262"/>
        <end position="376"/>
    </location>
</feature>
<dbReference type="Pfam" id="PF02797">
    <property type="entry name" value="Chal_sti_synt_C"/>
    <property type="match status" value="1"/>
</dbReference>
<keyword evidence="5" id="KW-0012">Acyltransferase</keyword>
<sequence length="377" mass="40014">MPQPGLTARREFLHPRIVGVGTAVSPTSYSQQEVLDAFAITDPRVRSVFLNSAIERRHLTLPAVDATGARVAEPQGDLLAKHKQLAITMGADALRACLKRAGADLADLRHLCCVTSTGFLTPGLSALLIRELGIDRHCSRSDIVGMGCNAGLNALGVVSGWAAAHPGELAVVLCTEACSAAYAMDSTMRTAVVNSLFGDGAGAVALLAGERTGERAGEPTGEQAGAAEAEEGPRLLKFASCIIPEAIGAMRYDWDRDLARFSFFLDPQIPYVVGAHAEIVVDRLLAGTGLRRSDISHWLVHSGGKKVIDAVGVNLGLTRYDMRHTTGVLRDYGNVSSGSFLFSYERLLDEGVTQPGEFGVLMTMGPGSTLETALVQW</sequence>
<dbReference type="InterPro" id="IPR012328">
    <property type="entry name" value="Chalcone/stilbene_synt_C"/>
</dbReference>
<dbReference type="PANTHER" id="PTHR11877">
    <property type="entry name" value="HYDROXYMETHYLGLUTARYL-COA SYNTHASE"/>
    <property type="match status" value="1"/>
</dbReference>
<feature type="domain" description="Chalcone/stilbene synthase N-terminal" evidence="3">
    <location>
        <begin position="86"/>
        <end position="206"/>
    </location>
</feature>
<dbReference type="InterPro" id="IPR011141">
    <property type="entry name" value="Polyketide_synthase_type-III"/>
</dbReference>
<dbReference type="CDD" id="cd00831">
    <property type="entry name" value="CHS_like"/>
    <property type="match status" value="1"/>
</dbReference>
<evidence type="ECO:0000256" key="2">
    <source>
        <dbReference type="ARBA" id="ARBA00022679"/>
    </source>
</evidence>
<gene>
    <name evidence="5" type="primary">dpgA</name>
    <name evidence="5" type="ORF">ACH4F9_37105</name>
</gene>